<protein>
    <submittedName>
        <fullName evidence="1">Uncharacterized protein</fullName>
    </submittedName>
</protein>
<dbReference type="Proteomes" id="UP000070572">
    <property type="component" value="Unassembled WGS sequence"/>
</dbReference>
<evidence type="ECO:0000313" key="1">
    <source>
        <dbReference type="EMBL" id="KXB80371.1"/>
    </source>
</evidence>
<comment type="caution">
    <text evidence="1">The sequence shown here is derived from an EMBL/GenBank/DDBJ whole genome shotgun (WGS) entry which is preliminary data.</text>
</comment>
<dbReference type="EMBL" id="LSDN01000016">
    <property type="protein sequence ID" value="KXB80371.1"/>
    <property type="molecule type" value="Genomic_DNA"/>
</dbReference>
<sequence length="61" mass="6689">MMARGKAVELFLVDGTPGGMATAGIADWTGSLTSARRDQLSHLYKREEDNSGRFRRLLSSC</sequence>
<evidence type="ECO:0000313" key="2">
    <source>
        <dbReference type="Proteomes" id="UP000070572"/>
    </source>
</evidence>
<dbReference type="AlphaFoldDB" id="A0AB34WYQ2"/>
<organism evidence="1 2">
    <name type="scientific">Varibaculum cambriense</name>
    <dbReference type="NCBI Taxonomy" id="184870"/>
    <lineage>
        <taxon>Bacteria</taxon>
        <taxon>Bacillati</taxon>
        <taxon>Actinomycetota</taxon>
        <taxon>Actinomycetes</taxon>
        <taxon>Actinomycetales</taxon>
        <taxon>Actinomycetaceae</taxon>
        <taxon>Varibaculum</taxon>
    </lineage>
</organism>
<gene>
    <name evidence="1" type="ORF">HMPREF1862_01365</name>
</gene>
<proteinExistence type="predicted"/>
<name>A0AB34WYQ2_9ACTO</name>
<accession>A0AB34WYQ2</accession>
<reference evidence="1 2" key="1">
    <citation type="submission" date="2016-01" db="EMBL/GenBank/DDBJ databases">
        <authorList>
            <person name="Mitreva M."/>
            <person name="Pepin K.H."/>
            <person name="Mihindukulasuriya K.A."/>
            <person name="Fulton R."/>
            <person name="Fronick C."/>
            <person name="O'Laughlin M."/>
            <person name="Miner T."/>
            <person name="Herter B."/>
            <person name="Rosa B.A."/>
            <person name="Cordes M."/>
            <person name="Tomlinson C."/>
            <person name="Wollam A."/>
            <person name="Palsikar V.B."/>
            <person name="Mardis E.R."/>
            <person name="Wilson R.K."/>
        </authorList>
    </citation>
    <scope>NUCLEOTIDE SEQUENCE [LARGE SCALE GENOMIC DNA]</scope>
    <source>
        <strain evidence="1 2">DNF00696</strain>
    </source>
</reference>